<accession>A0A6J8DIJ4</accession>
<dbReference type="AlphaFoldDB" id="A0A6J8DIJ4"/>
<keyword evidence="2" id="KW-1185">Reference proteome</keyword>
<dbReference type="Proteomes" id="UP000507470">
    <property type="component" value="Unassembled WGS sequence"/>
</dbReference>
<protein>
    <submittedName>
        <fullName evidence="1">Uncharacterized protein</fullName>
    </submittedName>
</protein>
<dbReference type="EMBL" id="CACVKT020007461">
    <property type="protein sequence ID" value="CAC5407959.1"/>
    <property type="molecule type" value="Genomic_DNA"/>
</dbReference>
<dbReference type="OrthoDB" id="6158468at2759"/>
<sequence>MEKRIRLSASSADSWETDWTKCCLCQEVTTDLLKSSDEGYTMLGKNIPLFHELNSLPIPLDIRRSNHGEGIESTIKKENAKCTPRSKDQQPDQVDHKCFICDKESPLSVLRVAMTMKLNQRLVDCATVLQDKQLLAKLSSSGDVIAQEMKYHPS</sequence>
<name>A0A6J8DIJ4_MYTCO</name>
<evidence type="ECO:0000313" key="1">
    <source>
        <dbReference type="EMBL" id="CAC5407959.1"/>
    </source>
</evidence>
<dbReference type="PANTHER" id="PTHR47018:SF1">
    <property type="entry name" value="TESMIN_TSO1-LIKE CXC DOMAIN-CONTAINING PROTEIN"/>
    <property type="match status" value="1"/>
</dbReference>
<dbReference type="PANTHER" id="PTHR47018">
    <property type="entry name" value="CXC DOMAIN-CONTAINING PROTEIN-RELATED"/>
    <property type="match status" value="1"/>
</dbReference>
<evidence type="ECO:0000313" key="2">
    <source>
        <dbReference type="Proteomes" id="UP000507470"/>
    </source>
</evidence>
<reference evidence="1 2" key="1">
    <citation type="submission" date="2020-06" db="EMBL/GenBank/DDBJ databases">
        <authorList>
            <person name="Li R."/>
            <person name="Bekaert M."/>
        </authorList>
    </citation>
    <scope>NUCLEOTIDE SEQUENCE [LARGE SCALE GENOMIC DNA]</scope>
    <source>
        <strain evidence="2">wild</strain>
    </source>
</reference>
<proteinExistence type="predicted"/>
<gene>
    <name evidence="1" type="ORF">MCOR_41389</name>
</gene>
<organism evidence="1 2">
    <name type="scientific">Mytilus coruscus</name>
    <name type="common">Sea mussel</name>
    <dbReference type="NCBI Taxonomy" id="42192"/>
    <lineage>
        <taxon>Eukaryota</taxon>
        <taxon>Metazoa</taxon>
        <taxon>Spiralia</taxon>
        <taxon>Lophotrochozoa</taxon>
        <taxon>Mollusca</taxon>
        <taxon>Bivalvia</taxon>
        <taxon>Autobranchia</taxon>
        <taxon>Pteriomorphia</taxon>
        <taxon>Mytilida</taxon>
        <taxon>Mytiloidea</taxon>
        <taxon>Mytilidae</taxon>
        <taxon>Mytilinae</taxon>
        <taxon>Mytilus</taxon>
    </lineage>
</organism>